<accession>A0A6J6NS04</accession>
<dbReference type="EMBL" id="CAEZWS010000001">
    <property type="protein sequence ID" value="CAB4654841.1"/>
    <property type="molecule type" value="Genomic_DNA"/>
</dbReference>
<dbReference type="NCBIfam" id="TIGR00350">
    <property type="entry name" value="lytR_cpsA_psr"/>
    <property type="match status" value="1"/>
</dbReference>
<evidence type="ECO:0000313" key="6">
    <source>
        <dbReference type="EMBL" id="CAB4768996.1"/>
    </source>
</evidence>
<proteinExistence type="predicted"/>
<evidence type="ECO:0000313" key="9">
    <source>
        <dbReference type="EMBL" id="CAB4899672.1"/>
    </source>
</evidence>
<evidence type="ECO:0000313" key="11">
    <source>
        <dbReference type="EMBL" id="CAB5006575.1"/>
    </source>
</evidence>
<protein>
    <submittedName>
        <fullName evidence="5">Unannotated protein</fullName>
    </submittedName>
</protein>
<evidence type="ECO:0000313" key="8">
    <source>
        <dbReference type="EMBL" id="CAB4846972.1"/>
    </source>
</evidence>
<gene>
    <name evidence="3" type="ORF">UFOPK1773_00964</name>
    <name evidence="4" type="ORF">UFOPK2288_00042</name>
    <name evidence="5" type="ORF">UFOPK2589_00170</name>
    <name evidence="6" type="ORF">UFOPK2931_00045</name>
    <name evidence="7" type="ORF">UFOPK3056_00319</name>
    <name evidence="8" type="ORF">UFOPK3287_00041</name>
    <name evidence="9" type="ORF">UFOPK3558_00617</name>
    <name evidence="10" type="ORF">UFOPK3916_00224</name>
    <name evidence="11" type="ORF">UFOPK4074_00407</name>
    <name evidence="12" type="ORF">UFOPK4372_00470</name>
</gene>
<dbReference type="PANTHER" id="PTHR33392:SF6">
    <property type="entry name" value="POLYISOPRENYL-TEICHOIC ACID--PEPTIDOGLYCAN TEICHOIC ACID TRANSFERASE TAGU"/>
    <property type="match status" value="1"/>
</dbReference>
<feature type="domain" description="Cell envelope-related transcriptional attenuator" evidence="2">
    <location>
        <begin position="88"/>
        <end position="242"/>
    </location>
</feature>
<reference evidence="5" key="1">
    <citation type="submission" date="2020-05" db="EMBL/GenBank/DDBJ databases">
        <authorList>
            <person name="Chiriac C."/>
            <person name="Salcher M."/>
            <person name="Ghai R."/>
            <person name="Kavagutti S V."/>
        </authorList>
    </citation>
    <scope>NUCLEOTIDE SEQUENCE</scope>
</reference>
<dbReference type="EMBL" id="CAEZXT010000006">
    <property type="protein sequence ID" value="CAB4689551.1"/>
    <property type="molecule type" value="Genomic_DNA"/>
</dbReference>
<dbReference type="EMBL" id="CAFAAR010000015">
    <property type="protein sequence ID" value="CAB4798095.1"/>
    <property type="molecule type" value="Genomic_DNA"/>
</dbReference>
<dbReference type="PANTHER" id="PTHR33392">
    <property type="entry name" value="POLYISOPRENYL-TEICHOIC ACID--PEPTIDOGLYCAN TEICHOIC ACID TRANSFERASE TAGU"/>
    <property type="match status" value="1"/>
</dbReference>
<dbReference type="Gene3D" id="3.40.630.190">
    <property type="entry name" value="LCP protein"/>
    <property type="match status" value="1"/>
</dbReference>
<dbReference type="EMBL" id="CAEZUA010000069">
    <property type="protein sequence ID" value="CAB4593448.1"/>
    <property type="molecule type" value="Genomic_DNA"/>
</dbReference>
<dbReference type="InterPro" id="IPR050922">
    <property type="entry name" value="LytR/CpsA/Psr_CW_biosynth"/>
</dbReference>
<evidence type="ECO:0000256" key="1">
    <source>
        <dbReference type="SAM" id="Phobius"/>
    </source>
</evidence>
<keyword evidence="1" id="KW-0472">Membrane</keyword>
<dbReference type="AlphaFoldDB" id="A0A6J6NS04"/>
<feature type="transmembrane region" description="Helical" evidence="1">
    <location>
        <begin position="7"/>
        <end position="28"/>
    </location>
</feature>
<dbReference type="EMBL" id="CAFBQZ010000024">
    <property type="protein sequence ID" value="CAB5071648.1"/>
    <property type="molecule type" value="Genomic_DNA"/>
</dbReference>
<name>A0A6J6NS04_9ZZZZ</name>
<keyword evidence="1" id="KW-0812">Transmembrane</keyword>
<dbReference type="EMBL" id="CAFBPG010000022">
    <property type="protein sequence ID" value="CAB5006575.1"/>
    <property type="molecule type" value="Genomic_DNA"/>
</dbReference>
<organism evidence="5">
    <name type="scientific">freshwater metagenome</name>
    <dbReference type="NCBI Taxonomy" id="449393"/>
    <lineage>
        <taxon>unclassified sequences</taxon>
        <taxon>metagenomes</taxon>
        <taxon>ecological metagenomes</taxon>
    </lineage>
</organism>
<dbReference type="EMBL" id="CAFBJH010000001">
    <property type="protein sequence ID" value="CAB4846972.1"/>
    <property type="molecule type" value="Genomic_DNA"/>
</dbReference>
<dbReference type="InterPro" id="IPR004474">
    <property type="entry name" value="LytR_CpsA_psr"/>
</dbReference>
<evidence type="ECO:0000313" key="4">
    <source>
        <dbReference type="EMBL" id="CAB4654841.1"/>
    </source>
</evidence>
<sequence>MKSTRAIRILTTISIVIVGVSAISWLGLGHVSGSLKRIDAFAGLKSRPEKPSSAINYLLVGSDTREGLTKAELKILRVGNVATAAGKRSDTMLLVHISKARDKAMIISIPRDSLVTVPEHIDQQGKTIPQVRAKLNASFNWGGAPLLIRTIENETNLRIDHYVEINFAGFAHMVDALGGIDVCTKRDINDPKSHLVLAAGVHTLNGIEALKYVRTRDFDGMGDLGRMQRQQQFMSSVLRKATSSGVLLNPIRLVNFFNAAMATVQTDSGLNGNDLITLAKQMRNLSASKVRTLTVPLSNTNYSVPGLGSTVQWDPVLATELWQRLINDVEIVDVITASPSPSSSAKPKTSIIDKFKTRTADENPCGALK</sequence>
<dbReference type="EMBL" id="CAEZZZ010000001">
    <property type="protein sequence ID" value="CAB4768996.1"/>
    <property type="molecule type" value="Genomic_DNA"/>
</dbReference>
<evidence type="ECO:0000313" key="12">
    <source>
        <dbReference type="EMBL" id="CAB5071648.1"/>
    </source>
</evidence>
<dbReference type="Pfam" id="PF03816">
    <property type="entry name" value="LytR_cpsA_psr"/>
    <property type="match status" value="1"/>
</dbReference>
<evidence type="ECO:0000313" key="5">
    <source>
        <dbReference type="EMBL" id="CAB4689551.1"/>
    </source>
</evidence>
<evidence type="ECO:0000313" key="3">
    <source>
        <dbReference type="EMBL" id="CAB4593448.1"/>
    </source>
</evidence>
<dbReference type="EMBL" id="CAFBOE010000008">
    <property type="protein sequence ID" value="CAB4969260.1"/>
    <property type="molecule type" value="Genomic_DNA"/>
</dbReference>
<evidence type="ECO:0000313" key="7">
    <source>
        <dbReference type="EMBL" id="CAB4798095.1"/>
    </source>
</evidence>
<evidence type="ECO:0000259" key="2">
    <source>
        <dbReference type="Pfam" id="PF03816"/>
    </source>
</evidence>
<dbReference type="EMBL" id="CAFBMI010000042">
    <property type="protein sequence ID" value="CAB4899672.1"/>
    <property type="molecule type" value="Genomic_DNA"/>
</dbReference>
<evidence type="ECO:0000313" key="10">
    <source>
        <dbReference type="EMBL" id="CAB4969260.1"/>
    </source>
</evidence>
<keyword evidence="1" id="KW-1133">Transmembrane helix</keyword>